<proteinExistence type="predicted"/>
<dbReference type="EMBL" id="CP002183">
    <property type="protein sequence ID" value="ADM38037.1"/>
    <property type="molecule type" value="Genomic_DNA"/>
</dbReference>
<dbReference type="AlphaFoldDB" id="E0TY37"/>
<protein>
    <submittedName>
        <fullName evidence="1">Putative biofilm forming exported protein</fullName>
    </submittedName>
</protein>
<evidence type="ECO:0000313" key="1">
    <source>
        <dbReference type="EMBL" id="ADM38037.1"/>
    </source>
</evidence>
<dbReference type="KEGG" id="bss:BSUW23_09965"/>
<evidence type="ECO:0000313" key="2">
    <source>
        <dbReference type="Proteomes" id="UP000002233"/>
    </source>
</evidence>
<dbReference type="HOGENOM" id="CLU_2244569_0_0_9"/>
<name>E0TY37_BACSH</name>
<reference key="1">
    <citation type="submission" date="2010-08" db="EMBL/GenBank/DDBJ databases">
        <authorList>
            <person name="Zeigler D.R."/>
        </authorList>
    </citation>
    <scope>NUCLEOTIDE SEQUENCE</scope>
    <source>
        <strain>W23</strain>
    </source>
</reference>
<sequence>MMPNESNPNRYPSQCGYRFTIFDAERCTVHARIFRLSLSGYEITLSEKNFTGNHFDVSATDQAEAMLFKNHYLELTKDQDCGEVKVKGLYGYQCLIMYKNIDKS</sequence>
<organism evidence="1 2">
    <name type="scientific">Bacillus spizizenii (strain ATCC 23059 / NRRL B-14472 / W23)</name>
    <name type="common">Bacillus subtilis subsp. spizizenii</name>
    <dbReference type="NCBI Taxonomy" id="655816"/>
    <lineage>
        <taxon>Bacteria</taxon>
        <taxon>Bacillati</taxon>
        <taxon>Bacillota</taxon>
        <taxon>Bacilli</taxon>
        <taxon>Bacillales</taxon>
        <taxon>Bacillaceae</taxon>
        <taxon>Bacillus</taxon>
    </lineage>
</organism>
<gene>
    <name evidence="1" type="ordered locus">BSUW23_09965</name>
</gene>
<reference evidence="1 2" key="2">
    <citation type="journal article" date="2011" name="Microbiology">
        <title>The genome sequence of Bacillus subtilis subsp. spizizenii W23: insights into speciation within the B. subtilis complex and into the history of B. subtilis genetics.</title>
        <authorList>
            <person name="Zeigler D.R."/>
        </authorList>
    </citation>
    <scope>NUCLEOTIDE SEQUENCE [LARGE SCALE GENOMIC DNA]</scope>
    <source>
        <strain evidence="2">ATCC 23059 / NRRL B-14472 / W23</strain>
    </source>
</reference>
<dbReference type="Proteomes" id="UP000002233">
    <property type="component" value="Chromosome"/>
</dbReference>
<accession>E0TY37</accession>